<feature type="repeat" description="ANK" evidence="3">
    <location>
        <begin position="35"/>
        <end position="67"/>
    </location>
</feature>
<dbReference type="Pfam" id="PF12796">
    <property type="entry name" value="Ank_2"/>
    <property type="match status" value="2"/>
</dbReference>
<dbReference type="PRINTS" id="PR01415">
    <property type="entry name" value="ANKYRIN"/>
</dbReference>
<dbReference type="PANTHER" id="PTHR24198">
    <property type="entry name" value="ANKYRIN REPEAT AND PROTEIN KINASE DOMAIN-CONTAINING PROTEIN"/>
    <property type="match status" value="1"/>
</dbReference>
<evidence type="ECO:0000313" key="4">
    <source>
        <dbReference type="EMBL" id="KOF69888.1"/>
    </source>
</evidence>
<dbReference type="AlphaFoldDB" id="A0A0L8FYY4"/>
<dbReference type="InterPro" id="IPR002110">
    <property type="entry name" value="Ankyrin_rpt"/>
</dbReference>
<feature type="repeat" description="ANK" evidence="3">
    <location>
        <begin position="68"/>
        <end position="102"/>
    </location>
</feature>
<dbReference type="KEGG" id="obi:106880296"/>
<feature type="repeat" description="ANK" evidence="3">
    <location>
        <begin position="103"/>
        <end position="126"/>
    </location>
</feature>
<dbReference type="Pfam" id="PF00023">
    <property type="entry name" value="Ank"/>
    <property type="match status" value="1"/>
</dbReference>
<dbReference type="InterPro" id="IPR036770">
    <property type="entry name" value="Ankyrin_rpt-contain_sf"/>
</dbReference>
<evidence type="ECO:0000256" key="2">
    <source>
        <dbReference type="ARBA" id="ARBA00023043"/>
    </source>
</evidence>
<evidence type="ECO:0000256" key="3">
    <source>
        <dbReference type="PROSITE-ProRule" id="PRU00023"/>
    </source>
</evidence>
<gene>
    <name evidence="4" type="ORF">OCBIM_22003949mg</name>
</gene>
<dbReference type="OrthoDB" id="194358at2759"/>
<dbReference type="Pfam" id="PF13637">
    <property type="entry name" value="Ank_4"/>
    <property type="match status" value="1"/>
</dbReference>
<evidence type="ECO:0000256" key="1">
    <source>
        <dbReference type="ARBA" id="ARBA00022737"/>
    </source>
</evidence>
<organism evidence="4">
    <name type="scientific">Octopus bimaculoides</name>
    <name type="common">California two-spotted octopus</name>
    <dbReference type="NCBI Taxonomy" id="37653"/>
    <lineage>
        <taxon>Eukaryota</taxon>
        <taxon>Metazoa</taxon>
        <taxon>Spiralia</taxon>
        <taxon>Lophotrochozoa</taxon>
        <taxon>Mollusca</taxon>
        <taxon>Cephalopoda</taxon>
        <taxon>Coleoidea</taxon>
        <taxon>Octopodiformes</taxon>
        <taxon>Octopoda</taxon>
        <taxon>Incirrata</taxon>
        <taxon>Octopodidae</taxon>
        <taxon>Octopus</taxon>
    </lineage>
</organism>
<reference evidence="4" key="1">
    <citation type="submission" date="2015-07" db="EMBL/GenBank/DDBJ databases">
        <title>MeaNS - Measles Nucleotide Surveillance Program.</title>
        <authorList>
            <person name="Tran T."/>
            <person name="Druce J."/>
        </authorList>
    </citation>
    <scope>NUCLEOTIDE SEQUENCE</scope>
    <source>
        <strain evidence="4">UCB-OBI-ISO-001</strain>
        <tissue evidence="4">Gonad</tissue>
    </source>
</reference>
<dbReference type="OMA" id="GACINIQ"/>
<keyword evidence="1" id="KW-0677">Repeat</keyword>
<protein>
    <submittedName>
        <fullName evidence="4">Uncharacterized protein</fullName>
    </submittedName>
</protein>
<keyword evidence="2 3" id="KW-0040">ANK repeat</keyword>
<feature type="repeat" description="ANK" evidence="3">
    <location>
        <begin position="140"/>
        <end position="172"/>
    </location>
</feature>
<proteinExistence type="predicted"/>
<dbReference type="PANTHER" id="PTHR24198:SF165">
    <property type="entry name" value="ANKYRIN REPEAT-CONTAINING PROTEIN-RELATED"/>
    <property type="match status" value="1"/>
</dbReference>
<sequence>MATEKITDENLNGDIYSIVKLINETPDKVHMTSESGKTYLMAACEQGSMDLVKLLIKAKAFLDVTDKSGKAALHYAMECQFNQQDIVALLITSGACINIQNLDGNTPLHVAVERGSEDLVKVILNKKGKHTIRINQPNKEGYTPLHLACERGNKNIVQYLLGCNADVNVKNREDATPLSLACKKDHPDTVCLLLQMSNPDCNVVYDDKDNTPLHWAIQTNHYDMALLILSKHMVKFDTENKDGMTPLLLAVSEGHLRLIQQFISKGANINAENAEKENCLHYAVKNYFHSEEKSIDILDEFSFKLSLNKDDRLSGTVVACYLAHSGADFYHENDKKEIPLDHIADNNTKEKIKTLFPQPLQPPSPPRFSCKWCNEDEPTTKIYSCKQAHLVLCNDCFIKTGRPECTSCQKPLNLKRKSKLGKLNCLTCSKEES</sequence>
<dbReference type="STRING" id="37653.A0A0L8FYY4"/>
<dbReference type="EMBL" id="KQ425159">
    <property type="protein sequence ID" value="KOF69888.1"/>
    <property type="molecule type" value="Genomic_DNA"/>
</dbReference>
<name>A0A0L8FYY4_OCTBM</name>
<dbReference type="Gene3D" id="1.25.40.20">
    <property type="entry name" value="Ankyrin repeat-containing domain"/>
    <property type="match status" value="3"/>
</dbReference>
<dbReference type="SMART" id="SM00248">
    <property type="entry name" value="ANK"/>
    <property type="match status" value="8"/>
</dbReference>
<dbReference type="PROSITE" id="PS50088">
    <property type="entry name" value="ANK_REPEAT"/>
    <property type="match status" value="5"/>
</dbReference>
<accession>A0A0L8FYY4</accession>
<dbReference type="PROSITE" id="PS50297">
    <property type="entry name" value="ANK_REP_REGION"/>
    <property type="match status" value="4"/>
</dbReference>
<dbReference type="SUPFAM" id="SSF48403">
    <property type="entry name" value="Ankyrin repeat"/>
    <property type="match status" value="1"/>
</dbReference>
<feature type="repeat" description="ANK" evidence="3">
    <location>
        <begin position="242"/>
        <end position="274"/>
    </location>
</feature>